<evidence type="ECO:0000259" key="3">
    <source>
        <dbReference type="Pfam" id="PF16861"/>
    </source>
</evidence>
<dbReference type="InterPro" id="IPR051338">
    <property type="entry name" value="NodU/CmcH_Carbamoyltrnsfr"/>
</dbReference>
<dbReference type="Proteomes" id="UP000251571">
    <property type="component" value="Unassembled WGS sequence"/>
</dbReference>
<reference evidence="4 6" key="2">
    <citation type="submission" date="2018-03" db="EMBL/GenBank/DDBJ databases">
        <title>Genomic Encyclopedia of Archaeal and Bacterial Type Strains, Phase II (KMG-II): from individual species to whole genera.</title>
        <authorList>
            <person name="Goeker M."/>
        </authorList>
    </citation>
    <scope>NUCLEOTIDE SEQUENCE [LARGE SCALE GENOMIC DNA]</scope>
    <source>
        <strain evidence="4 6">DSM 25227</strain>
    </source>
</reference>
<dbReference type="InterPro" id="IPR003696">
    <property type="entry name" value="Carbtransf_dom"/>
</dbReference>
<protein>
    <submittedName>
        <fullName evidence="5">Carbamoyltransferase</fullName>
    </submittedName>
</protein>
<dbReference type="AlphaFoldDB" id="A0A2Y9B062"/>
<dbReference type="OrthoDB" id="9780777at2"/>
<dbReference type="PANTHER" id="PTHR34847">
    <property type="entry name" value="NODULATION PROTEIN U"/>
    <property type="match status" value="1"/>
</dbReference>
<dbReference type="GO" id="GO:0016740">
    <property type="term" value="F:transferase activity"/>
    <property type="evidence" value="ECO:0007669"/>
    <property type="project" value="UniProtKB-KW"/>
</dbReference>
<dbReference type="CDD" id="cd24098">
    <property type="entry name" value="ASKHA_NBD_TobZ_N"/>
    <property type="match status" value="1"/>
</dbReference>
<evidence type="ECO:0000313" key="6">
    <source>
        <dbReference type="Proteomes" id="UP000245839"/>
    </source>
</evidence>
<gene>
    <name evidence="4" type="ORF">BCF38_11024</name>
    <name evidence="5" type="ORF">SAMN05421539_11024</name>
</gene>
<dbReference type="Gene3D" id="3.90.870.20">
    <property type="entry name" value="Carbamoyltransferase, C-terminal domain"/>
    <property type="match status" value="1"/>
</dbReference>
<dbReference type="Gene3D" id="3.30.420.40">
    <property type="match status" value="2"/>
</dbReference>
<dbReference type="Proteomes" id="UP000245839">
    <property type="component" value="Unassembled WGS sequence"/>
</dbReference>
<reference evidence="5 7" key="1">
    <citation type="submission" date="2016-10" db="EMBL/GenBank/DDBJ databases">
        <authorList>
            <person name="Cai Z."/>
        </authorList>
    </citation>
    <scope>NUCLEOTIDE SEQUENCE [LARGE SCALE GENOMIC DNA]</scope>
    <source>
        <strain evidence="5 7">DSM 25227</strain>
    </source>
</reference>
<feature type="domain" description="Carbamoyltransferase" evidence="2">
    <location>
        <begin position="6"/>
        <end position="341"/>
    </location>
</feature>
<evidence type="ECO:0000313" key="5">
    <source>
        <dbReference type="EMBL" id="SSA49495.1"/>
    </source>
</evidence>
<dbReference type="InterPro" id="IPR043129">
    <property type="entry name" value="ATPase_NBD"/>
</dbReference>
<dbReference type="Pfam" id="PF16861">
    <property type="entry name" value="Carbam_trans_C"/>
    <property type="match status" value="1"/>
</dbReference>
<dbReference type="InterPro" id="IPR038152">
    <property type="entry name" value="Carbam_trans_C_sf"/>
</dbReference>
<dbReference type="SUPFAM" id="SSF53067">
    <property type="entry name" value="Actin-like ATPase domain"/>
    <property type="match status" value="1"/>
</dbReference>
<feature type="domain" description="Carbamoyltransferase C-terminal" evidence="3">
    <location>
        <begin position="398"/>
        <end position="591"/>
    </location>
</feature>
<evidence type="ECO:0000259" key="2">
    <source>
        <dbReference type="Pfam" id="PF02543"/>
    </source>
</evidence>
<keyword evidence="6" id="KW-1185">Reference proteome</keyword>
<dbReference type="RefSeq" id="WP_109565501.1">
    <property type="nucleotide sequence ID" value="NZ_QGDJ01000010.1"/>
</dbReference>
<evidence type="ECO:0000313" key="7">
    <source>
        <dbReference type="Proteomes" id="UP000251571"/>
    </source>
</evidence>
<proteinExistence type="inferred from homology"/>
<accession>A0A2Y9B062</accession>
<dbReference type="EMBL" id="UETC01000010">
    <property type="protein sequence ID" value="SSA49495.1"/>
    <property type="molecule type" value="Genomic_DNA"/>
</dbReference>
<dbReference type="Pfam" id="PF02543">
    <property type="entry name" value="Carbam_trans_N"/>
    <property type="match status" value="1"/>
</dbReference>
<dbReference type="InterPro" id="IPR031730">
    <property type="entry name" value="Carbam_trans_C"/>
</dbReference>
<evidence type="ECO:0000313" key="4">
    <source>
        <dbReference type="EMBL" id="PWJ15804.1"/>
    </source>
</evidence>
<keyword evidence="5" id="KW-0808">Transferase</keyword>
<evidence type="ECO:0000256" key="1">
    <source>
        <dbReference type="ARBA" id="ARBA00006129"/>
    </source>
</evidence>
<dbReference type="PANTHER" id="PTHR34847:SF1">
    <property type="entry name" value="NODULATION PROTEIN U"/>
    <property type="match status" value="1"/>
</dbReference>
<sequence length="610" mass="65518">MSAPLVLGISSHFHDSAAALVDGDRILAAAQEERFSRVKADWRFPEAAIAYCLSCLPEGRKPDRVAYFENPVRKVRRMVETAAITAPRGARLWPRLVERLGTLSDDLPRQLTDAAGAAPVSFVPHHRSHAASAFYPSPFESAAVLVMDGVGEVATTTIWNGTPTGLEPVAEIRFPHSLGLFYSAFTQYCGFKVNSGEYKLMGLAPFGAPSFTATIRNRLIDLHEDGGFSLNLDFFDHHRGPSVTSPLFEMLFRQPARRPQDPITPFYMNIAASAQRVLERAVLSLAAAALARTGQKDLCLAGGVALNCVANGRLRRELDGLRGLWVQPAAGDAGGALGAALEVARAEAGPRPAPVGDGMSRALLGPRLTEDDCRAALDAAGLTYDHVPDPAAYAERVAQSLAAGEIVGHADGPMEFGPRALGNRSVLADPRGESVLSHVNRRIKFREGWRPFAPLVLADAAPELFDGPTESPYMLHVATLKKAYRLKGDVTAARASGKITPAAMGQAVHSQFDAVTHVDHGARLQTIERGAEPRAAAILTAFHALTGCPMLLNSSFNVRGEPIICSAEDAVDGFLHMGLDLLALGPFLVRRDAQPDWIDDKLGKVRFAED</sequence>
<dbReference type="EMBL" id="QGDJ01000010">
    <property type="protein sequence ID" value="PWJ15804.1"/>
    <property type="molecule type" value="Genomic_DNA"/>
</dbReference>
<name>A0A2Y9B062_9RHOB</name>
<organism evidence="5 7">
    <name type="scientific">Jannaschia seohaensis</name>
    <dbReference type="NCBI Taxonomy" id="475081"/>
    <lineage>
        <taxon>Bacteria</taxon>
        <taxon>Pseudomonadati</taxon>
        <taxon>Pseudomonadota</taxon>
        <taxon>Alphaproteobacteria</taxon>
        <taxon>Rhodobacterales</taxon>
        <taxon>Roseobacteraceae</taxon>
        <taxon>Jannaschia</taxon>
    </lineage>
</organism>
<comment type="similarity">
    <text evidence="1">Belongs to the NodU/CmcH family.</text>
</comment>